<dbReference type="SUPFAM" id="SSF52540">
    <property type="entry name" value="P-loop containing nucleoside triphosphate hydrolases"/>
    <property type="match status" value="1"/>
</dbReference>
<dbReference type="PANTHER" id="PTHR42759:SF5">
    <property type="entry name" value="METHANOL DEHYDROGENASE REGULATOR"/>
    <property type="match status" value="1"/>
</dbReference>
<dbReference type="InterPro" id="IPR027417">
    <property type="entry name" value="P-loop_NTPase"/>
</dbReference>
<dbReference type="InterPro" id="IPR011703">
    <property type="entry name" value="ATPase_AAA-3"/>
</dbReference>
<accession>A0A174JYS9</accession>
<dbReference type="Proteomes" id="UP000095602">
    <property type="component" value="Unassembled WGS sequence"/>
</dbReference>
<dbReference type="Gene3D" id="1.10.8.80">
    <property type="entry name" value="Magnesium chelatase subunit I, C-Terminal domain"/>
    <property type="match status" value="1"/>
</dbReference>
<dbReference type="Gene3D" id="3.40.50.300">
    <property type="entry name" value="P-loop containing nucleotide triphosphate hydrolases"/>
    <property type="match status" value="1"/>
</dbReference>
<evidence type="ECO:0000313" key="4">
    <source>
        <dbReference type="Proteomes" id="UP000095602"/>
    </source>
</evidence>
<dbReference type="Pfam" id="PF07726">
    <property type="entry name" value="AAA_3"/>
    <property type="match status" value="1"/>
</dbReference>
<dbReference type="PIRSF" id="PIRSF002849">
    <property type="entry name" value="AAA_ATPase_chaperone_MoxR_prd"/>
    <property type="match status" value="1"/>
</dbReference>
<protein>
    <submittedName>
        <fullName evidence="3">Uncharacterized conserved protein (Some members contain a von Willebrand factor type A (VWA) domain)</fullName>
    </submittedName>
</protein>
<sequence>MKGYEKAAQAIQSVKQVIIGKDDCVLAIMEAILANGHILIEDIPGVGKTSMALAFARVLDMKQSRVQFTPDVLPTDITGFSIYRKELGRFDYEEGAVMCNLFLADEINRTSPKTQSALLEVMEERTVTVDGVTHPVPRPFHVIATENPIGSAGTQMLPESQLDRFMISISMGYPNRADELDILMSRDHGNPMENIMPSIHTDELVAIQKEVESVFVHRTVYEYIVSLVEATRNNDRIELGVSPRGALALARMSKAAAYVEGREYVLPRDVASVFINVARHRIVLSAQGRMYNESAQDILAEILASVKQPKPQTEGR</sequence>
<evidence type="ECO:0000259" key="1">
    <source>
        <dbReference type="Pfam" id="PF07726"/>
    </source>
</evidence>
<name>A0A174JYS9_9FIRM</name>
<dbReference type="RefSeq" id="WP_055273828.1">
    <property type="nucleotide sequence ID" value="NZ_CZAJ01000013.1"/>
</dbReference>
<dbReference type="Pfam" id="PF17863">
    <property type="entry name" value="AAA_lid_2"/>
    <property type="match status" value="1"/>
</dbReference>
<feature type="domain" description="ATPase AAA-3" evidence="1">
    <location>
        <begin position="37"/>
        <end position="167"/>
    </location>
</feature>
<dbReference type="InterPro" id="IPR041628">
    <property type="entry name" value="ChlI/MoxR_AAA_lid"/>
</dbReference>
<dbReference type="EMBL" id="CZAJ01000013">
    <property type="protein sequence ID" value="CUP02270.1"/>
    <property type="molecule type" value="Genomic_DNA"/>
</dbReference>
<feature type="domain" description="ChlI/MoxR AAA lid" evidence="2">
    <location>
        <begin position="230"/>
        <end position="302"/>
    </location>
</feature>
<dbReference type="AlphaFoldDB" id="A0A174JYS9"/>
<evidence type="ECO:0000313" key="3">
    <source>
        <dbReference type="EMBL" id="CUP02270.1"/>
    </source>
</evidence>
<evidence type="ECO:0000259" key="2">
    <source>
        <dbReference type="Pfam" id="PF17863"/>
    </source>
</evidence>
<reference evidence="3 4" key="1">
    <citation type="submission" date="2015-09" db="EMBL/GenBank/DDBJ databases">
        <authorList>
            <consortium name="Pathogen Informatics"/>
        </authorList>
    </citation>
    <scope>NUCLEOTIDE SEQUENCE [LARGE SCALE GENOMIC DNA]</scope>
    <source>
        <strain evidence="3 4">2789STDY5834884</strain>
    </source>
</reference>
<dbReference type="PANTHER" id="PTHR42759">
    <property type="entry name" value="MOXR FAMILY PROTEIN"/>
    <property type="match status" value="1"/>
</dbReference>
<proteinExistence type="predicted"/>
<dbReference type="GO" id="GO:0016887">
    <property type="term" value="F:ATP hydrolysis activity"/>
    <property type="evidence" value="ECO:0007669"/>
    <property type="project" value="InterPro"/>
</dbReference>
<organism evidence="3 4">
    <name type="scientific">Agathobacter rectalis</name>
    <dbReference type="NCBI Taxonomy" id="39491"/>
    <lineage>
        <taxon>Bacteria</taxon>
        <taxon>Bacillati</taxon>
        <taxon>Bacillota</taxon>
        <taxon>Clostridia</taxon>
        <taxon>Lachnospirales</taxon>
        <taxon>Lachnospiraceae</taxon>
        <taxon>Agathobacter</taxon>
    </lineage>
</organism>
<dbReference type="GO" id="GO:0005524">
    <property type="term" value="F:ATP binding"/>
    <property type="evidence" value="ECO:0007669"/>
    <property type="project" value="InterPro"/>
</dbReference>
<gene>
    <name evidence="3" type="ORF">ERS852497_01625</name>
</gene>
<dbReference type="InterPro" id="IPR050764">
    <property type="entry name" value="CbbQ/NirQ/NorQ/GpvN"/>
</dbReference>